<dbReference type="RefSeq" id="WP_171677978.1">
    <property type="nucleotide sequence ID" value="NZ_BAAAGT010000008.1"/>
</dbReference>
<protein>
    <submittedName>
        <fullName evidence="3">Sirohydrochlorin chelatase</fullName>
    </submittedName>
</protein>
<proteinExistence type="predicted"/>
<dbReference type="PANTHER" id="PTHR33542:SF5">
    <property type="entry name" value="FERROCHELATASE CHE1"/>
    <property type="match status" value="1"/>
</dbReference>
<evidence type="ECO:0000256" key="2">
    <source>
        <dbReference type="ARBA" id="ARBA00023239"/>
    </source>
</evidence>
<dbReference type="Pfam" id="PF01903">
    <property type="entry name" value="CbiX"/>
    <property type="match status" value="2"/>
</dbReference>
<dbReference type="EMBL" id="JABJRC010000009">
    <property type="protein sequence ID" value="NOL44734.1"/>
    <property type="molecule type" value="Genomic_DNA"/>
</dbReference>
<dbReference type="SUPFAM" id="SSF53800">
    <property type="entry name" value="Chelatase"/>
    <property type="match status" value="1"/>
</dbReference>
<gene>
    <name evidence="3" type="ORF">HPO96_31240</name>
</gene>
<dbReference type="GO" id="GO:0016829">
    <property type="term" value="F:lyase activity"/>
    <property type="evidence" value="ECO:0007669"/>
    <property type="project" value="UniProtKB-KW"/>
</dbReference>
<name>A0A7Y4P418_9ACTN</name>
<keyword evidence="1" id="KW-0479">Metal-binding</keyword>
<dbReference type="CDD" id="cd03416">
    <property type="entry name" value="CbiX_SirB_N"/>
    <property type="match status" value="1"/>
</dbReference>
<keyword evidence="2" id="KW-0456">Lyase</keyword>
<dbReference type="Gene3D" id="3.40.50.1400">
    <property type="match status" value="2"/>
</dbReference>
<dbReference type="InterPro" id="IPR002762">
    <property type="entry name" value="CbiX-like"/>
</dbReference>
<comment type="caution">
    <text evidence="3">The sequence shown here is derived from an EMBL/GenBank/DDBJ whole genome shotgun (WGS) entry which is preliminary data.</text>
</comment>
<evidence type="ECO:0000313" key="3">
    <source>
        <dbReference type="EMBL" id="NOL44734.1"/>
    </source>
</evidence>
<dbReference type="AlphaFoldDB" id="A0A7Y4P418"/>
<evidence type="ECO:0000313" key="4">
    <source>
        <dbReference type="Proteomes" id="UP000534306"/>
    </source>
</evidence>
<sequence length="228" mass="24045">MSVDLVAVAHGTADPRGLQVVHQLVRQMARLRPELPVSLGFVDVVGPALPGLVRRVMADTEHAVLVPLLLSSGYHVRVDIGAQTAQYPTRLTAAPALGPHPLLADVLADRLGNLSRTDHVVLAAAGSSDPRAQADCERTAALLHARIQRPVTVAYLAGRGRRLPAVLATTPGRLAVANYLLAPGYFSDRLHSLAAGHRVSAPLGADPRLARLALSRYDAALRGVPLAV</sequence>
<evidence type="ECO:0000256" key="1">
    <source>
        <dbReference type="ARBA" id="ARBA00022723"/>
    </source>
</evidence>
<organism evidence="3 4">
    <name type="scientific">Kribbella sandramycini</name>
    <dbReference type="NCBI Taxonomy" id="60450"/>
    <lineage>
        <taxon>Bacteria</taxon>
        <taxon>Bacillati</taxon>
        <taxon>Actinomycetota</taxon>
        <taxon>Actinomycetes</taxon>
        <taxon>Propionibacteriales</taxon>
        <taxon>Kribbellaceae</taxon>
        <taxon>Kribbella</taxon>
    </lineage>
</organism>
<dbReference type="PANTHER" id="PTHR33542">
    <property type="entry name" value="SIROHYDROCHLORIN FERROCHELATASE, CHLOROPLASTIC"/>
    <property type="match status" value="1"/>
</dbReference>
<keyword evidence="4" id="KW-1185">Reference proteome</keyword>
<dbReference type="InterPro" id="IPR050963">
    <property type="entry name" value="Sirohydro_Cobaltochel/CbiX"/>
</dbReference>
<accession>A0A7Y4P418</accession>
<dbReference type="GO" id="GO:0046872">
    <property type="term" value="F:metal ion binding"/>
    <property type="evidence" value="ECO:0007669"/>
    <property type="project" value="UniProtKB-KW"/>
</dbReference>
<dbReference type="Proteomes" id="UP000534306">
    <property type="component" value="Unassembled WGS sequence"/>
</dbReference>
<reference evidence="3 4" key="1">
    <citation type="submission" date="2020-05" db="EMBL/GenBank/DDBJ databases">
        <title>Genome sequence of Kribbella sandramycini ATCC 39419.</title>
        <authorList>
            <person name="Maclea K.S."/>
            <person name="Fair J.L."/>
        </authorList>
    </citation>
    <scope>NUCLEOTIDE SEQUENCE [LARGE SCALE GENOMIC DNA]</scope>
    <source>
        <strain evidence="3 4">ATCC 39419</strain>
    </source>
</reference>